<dbReference type="SUPFAM" id="SSF46689">
    <property type="entry name" value="Homeodomain-like"/>
    <property type="match status" value="1"/>
</dbReference>
<dbReference type="PRINTS" id="PR00455">
    <property type="entry name" value="HTHTETR"/>
</dbReference>
<evidence type="ECO:0000256" key="4">
    <source>
        <dbReference type="ARBA" id="ARBA00023163"/>
    </source>
</evidence>
<dbReference type="PROSITE" id="PS50977">
    <property type="entry name" value="HTH_TETR_2"/>
    <property type="match status" value="1"/>
</dbReference>
<dbReference type="SUPFAM" id="SSF48498">
    <property type="entry name" value="Tetracyclin repressor-like, C-terminal domain"/>
    <property type="match status" value="1"/>
</dbReference>
<proteinExistence type="predicted"/>
<keyword evidence="4" id="KW-0804">Transcription</keyword>
<name>A0ABY6NYH4_9NOCA</name>
<dbReference type="Proteomes" id="UP001164965">
    <property type="component" value="Chromosome"/>
</dbReference>
<dbReference type="InterPro" id="IPR036271">
    <property type="entry name" value="Tet_transcr_reg_TetR-rel_C_sf"/>
</dbReference>
<sequence length="204" mass="21073">MSRPSREQVRARLLGAATEEFRARGYAGARLDVIARAAGFTKGAVYSNFDSKQGLFTALLAHHADALLESLLAGVDGVGVDEGVRRIGLALGARVVADPQWHLLVLELAVQAGRDDVVRRAYTAQRRAQRAALAELVRDRADQWGAVGLDGTAAAQVLLAVLLGLTVEHAADPVAVGEAEIATAVSAVLAGLLAAAAARPAGAG</sequence>
<dbReference type="Gene3D" id="1.10.357.10">
    <property type="entry name" value="Tetracycline Repressor, domain 2"/>
    <property type="match status" value="1"/>
</dbReference>
<dbReference type="InterPro" id="IPR009057">
    <property type="entry name" value="Homeodomain-like_sf"/>
</dbReference>
<evidence type="ECO:0000313" key="8">
    <source>
        <dbReference type="Proteomes" id="UP001164965"/>
    </source>
</evidence>
<feature type="domain" description="HTH tetR-type" evidence="6">
    <location>
        <begin position="7"/>
        <end position="67"/>
    </location>
</feature>
<accession>A0ABY6NYH4</accession>
<dbReference type="Pfam" id="PF00440">
    <property type="entry name" value="TetR_N"/>
    <property type="match status" value="1"/>
</dbReference>
<organism evidence="7 8">
    <name type="scientific">Rhodococcus antarcticus</name>
    <dbReference type="NCBI Taxonomy" id="2987751"/>
    <lineage>
        <taxon>Bacteria</taxon>
        <taxon>Bacillati</taxon>
        <taxon>Actinomycetota</taxon>
        <taxon>Actinomycetes</taxon>
        <taxon>Mycobacteriales</taxon>
        <taxon>Nocardiaceae</taxon>
        <taxon>Rhodococcus</taxon>
    </lineage>
</organism>
<dbReference type="EMBL" id="CP110615">
    <property type="protein sequence ID" value="UZJ24435.1"/>
    <property type="molecule type" value="Genomic_DNA"/>
</dbReference>
<evidence type="ECO:0000313" key="7">
    <source>
        <dbReference type="EMBL" id="UZJ24435.1"/>
    </source>
</evidence>
<evidence type="ECO:0000256" key="5">
    <source>
        <dbReference type="PROSITE-ProRule" id="PRU00335"/>
    </source>
</evidence>
<dbReference type="InterPro" id="IPR039538">
    <property type="entry name" value="BetI_C"/>
</dbReference>
<protein>
    <submittedName>
        <fullName evidence="7">TetR/AcrR family transcriptional regulator</fullName>
    </submittedName>
</protein>
<evidence type="ECO:0000259" key="6">
    <source>
        <dbReference type="PROSITE" id="PS50977"/>
    </source>
</evidence>
<dbReference type="InterPro" id="IPR001647">
    <property type="entry name" value="HTH_TetR"/>
</dbReference>
<dbReference type="PANTHER" id="PTHR30055">
    <property type="entry name" value="HTH-TYPE TRANSCRIPTIONAL REGULATOR RUTR"/>
    <property type="match status" value="1"/>
</dbReference>
<dbReference type="InterPro" id="IPR050109">
    <property type="entry name" value="HTH-type_TetR-like_transc_reg"/>
</dbReference>
<keyword evidence="8" id="KW-1185">Reference proteome</keyword>
<dbReference type="RefSeq" id="WP_265382542.1">
    <property type="nucleotide sequence ID" value="NZ_CP110615.1"/>
</dbReference>
<evidence type="ECO:0000256" key="3">
    <source>
        <dbReference type="ARBA" id="ARBA00023125"/>
    </source>
</evidence>
<reference evidence="7" key="1">
    <citation type="submission" date="2022-10" db="EMBL/GenBank/DDBJ databases">
        <title>Rhodococcus sp.75.</title>
        <authorList>
            <person name="Sun M."/>
        </authorList>
    </citation>
    <scope>NUCLEOTIDE SEQUENCE</scope>
    <source>
        <strain evidence="7">75</strain>
    </source>
</reference>
<dbReference type="Pfam" id="PF13977">
    <property type="entry name" value="TetR_C_6"/>
    <property type="match status" value="1"/>
</dbReference>
<feature type="DNA-binding region" description="H-T-H motif" evidence="5">
    <location>
        <begin position="30"/>
        <end position="49"/>
    </location>
</feature>
<dbReference type="PANTHER" id="PTHR30055:SF241">
    <property type="entry name" value="TRANSCRIPTIONAL REGULATORY PROTEIN"/>
    <property type="match status" value="1"/>
</dbReference>
<keyword evidence="3 5" id="KW-0238">DNA-binding</keyword>
<gene>
    <name evidence="7" type="ORF">RHODO2019_15010</name>
</gene>
<evidence type="ECO:0000256" key="2">
    <source>
        <dbReference type="ARBA" id="ARBA00023015"/>
    </source>
</evidence>
<keyword evidence="1" id="KW-0678">Repressor</keyword>
<evidence type="ECO:0000256" key="1">
    <source>
        <dbReference type="ARBA" id="ARBA00022491"/>
    </source>
</evidence>
<keyword evidence="2" id="KW-0805">Transcription regulation</keyword>